<dbReference type="GeneID" id="117646187"/>
<proteinExistence type="inferred from homology"/>
<dbReference type="PANTHER" id="PTHR13603">
    <property type="entry name" value="TRANSMEMBRANE PROTEIN 186"/>
    <property type="match status" value="1"/>
</dbReference>
<evidence type="ECO:0000256" key="4">
    <source>
        <dbReference type="ARBA" id="ARBA00022692"/>
    </source>
</evidence>
<evidence type="ECO:0000256" key="9">
    <source>
        <dbReference type="SAM" id="Phobius"/>
    </source>
</evidence>
<name>A0A6P8YYV6_THRPL</name>
<reference evidence="11" key="1">
    <citation type="submission" date="2025-08" db="UniProtKB">
        <authorList>
            <consortium name="RefSeq"/>
        </authorList>
    </citation>
    <scope>IDENTIFICATION</scope>
    <source>
        <tissue evidence="11">Total insect</tissue>
    </source>
</reference>
<dbReference type="Proteomes" id="UP000515158">
    <property type="component" value="Unplaced"/>
</dbReference>
<evidence type="ECO:0000256" key="6">
    <source>
        <dbReference type="ARBA" id="ARBA00022989"/>
    </source>
</evidence>
<dbReference type="GO" id="GO:0005743">
    <property type="term" value="C:mitochondrial inner membrane"/>
    <property type="evidence" value="ECO:0007669"/>
    <property type="project" value="UniProtKB-SubCell"/>
</dbReference>
<feature type="transmembrane region" description="Helical" evidence="9">
    <location>
        <begin position="87"/>
        <end position="103"/>
    </location>
</feature>
<evidence type="ECO:0000256" key="1">
    <source>
        <dbReference type="ARBA" id="ARBA00004448"/>
    </source>
</evidence>
<protein>
    <recommendedName>
        <fullName evidence="3">Transmembrane protein 186</fullName>
    </recommendedName>
</protein>
<evidence type="ECO:0000256" key="7">
    <source>
        <dbReference type="ARBA" id="ARBA00023128"/>
    </source>
</evidence>
<evidence type="ECO:0000313" key="10">
    <source>
        <dbReference type="Proteomes" id="UP000515158"/>
    </source>
</evidence>
<keyword evidence="7" id="KW-0496">Mitochondrion</keyword>
<keyword evidence="8 9" id="KW-0472">Membrane</keyword>
<evidence type="ECO:0000256" key="3">
    <source>
        <dbReference type="ARBA" id="ARBA00014604"/>
    </source>
</evidence>
<evidence type="ECO:0000256" key="5">
    <source>
        <dbReference type="ARBA" id="ARBA00022792"/>
    </source>
</evidence>
<evidence type="ECO:0000313" key="11">
    <source>
        <dbReference type="RefSeq" id="XP_034242880.1"/>
    </source>
</evidence>
<dbReference type="AlphaFoldDB" id="A0A6P8YYV6"/>
<gene>
    <name evidence="11" type="primary">LOC117646187</name>
</gene>
<dbReference type="OrthoDB" id="6147888at2759"/>
<evidence type="ECO:0000256" key="8">
    <source>
        <dbReference type="ARBA" id="ARBA00023136"/>
    </source>
</evidence>
<dbReference type="InterPro" id="IPR026571">
    <property type="entry name" value="Tmem186"/>
</dbReference>
<comment type="similarity">
    <text evidence="2">Belongs to the TMEM186 family.</text>
</comment>
<keyword evidence="4 9" id="KW-0812">Transmembrane</keyword>
<dbReference type="FunCoup" id="A0A6P8YYV6">
    <property type="interactions" value="1836"/>
</dbReference>
<evidence type="ECO:0000256" key="2">
    <source>
        <dbReference type="ARBA" id="ARBA00007020"/>
    </source>
</evidence>
<feature type="transmembrane region" description="Helical" evidence="9">
    <location>
        <begin position="109"/>
        <end position="139"/>
    </location>
</feature>
<dbReference type="PANTHER" id="PTHR13603:SF1">
    <property type="entry name" value="TRANSMEMBRANE PROTEIN 186"/>
    <property type="match status" value="1"/>
</dbReference>
<dbReference type="KEGG" id="tpal:117646187"/>
<organism evidence="11">
    <name type="scientific">Thrips palmi</name>
    <name type="common">Melon thrips</name>
    <dbReference type="NCBI Taxonomy" id="161013"/>
    <lineage>
        <taxon>Eukaryota</taxon>
        <taxon>Metazoa</taxon>
        <taxon>Ecdysozoa</taxon>
        <taxon>Arthropoda</taxon>
        <taxon>Hexapoda</taxon>
        <taxon>Insecta</taxon>
        <taxon>Pterygota</taxon>
        <taxon>Neoptera</taxon>
        <taxon>Paraneoptera</taxon>
        <taxon>Thysanoptera</taxon>
        <taxon>Terebrantia</taxon>
        <taxon>Thripoidea</taxon>
        <taxon>Thripidae</taxon>
        <taxon>Thrips</taxon>
    </lineage>
</organism>
<keyword evidence="6 9" id="KW-1133">Transmembrane helix</keyword>
<keyword evidence="10" id="KW-1185">Reference proteome</keyword>
<comment type="subcellular location">
    <subcellularLocation>
        <location evidence="1">Mitochondrion inner membrane</location>
        <topology evidence="1">Multi-pass membrane protein</topology>
    </subcellularLocation>
</comment>
<dbReference type="RefSeq" id="XP_034242880.1">
    <property type="nucleotide sequence ID" value="XM_034386989.1"/>
</dbReference>
<sequence>MSLSVLRAIGTESLLKNTFRIPTMCLVSRNFEAGRMSSSKPNNPPSDDASLKTKSFGPSNGYSAVYRLPSAGKLAFINSSKHNQMKVLAPAAPVSMILTYFELISGDTAAVICVAGIVIALKLHLLSIFATNMIGFVYLSPDLSTVQISYIDHKGSRKDEFIPASDIVPLSETPRNVMEKFYSHIFRYSNKGSVPNFKLSLLFGEIINIKHFRHVFGNKI</sequence>
<keyword evidence="5" id="KW-0999">Mitochondrion inner membrane</keyword>
<accession>A0A6P8YYV6</accession>
<dbReference type="InParanoid" id="A0A6P8YYV6"/>